<evidence type="ECO:0000313" key="4">
    <source>
        <dbReference type="EMBL" id="GIH74561.1"/>
    </source>
</evidence>
<accession>A0A8J3RE53</accession>
<proteinExistence type="predicted"/>
<dbReference type="PROSITE" id="PS51257">
    <property type="entry name" value="PROKAR_LIPOPROTEIN"/>
    <property type="match status" value="1"/>
</dbReference>
<feature type="compositionally biased region" description="Basic and acidic residues" evidence="1">
    <location>
        <begin position="299"/>
        <end position="315"/>
    </location>
</feature>
<dbReference type="AlphaFoldDB" id="A0A8J3RE53"/>
<comment type="caution">
    <text evidence="4">The sequence shown here is derived from an EMBL/GenBank/DDBJ whole genome shotgun (WGS) entry which is preliminary data.</text>
</comment>
<organism evidence="4 5">
    <name type="scientific">Planobispora longispora</name>
    <dbReference type="NCBI Taxonomy" id="28887"/>
    <lineage>
        <taxon>Bacteria</taxon>
        <taxon>Bacillati</taxon>
        <taxon>Actinomycetota</taxon>
        <taxon>Actinomycetes</taxon>
        <taxon>Streptosporangiales</taxon>
        <taxon>Streptosporangiaceae</taxon>
        <taxon>Planobispora</taxon>
    </lineage>
</organism>
<evidence type="ECO:0000256" key="2">
    <source>
        <dbReference type="SAM" id="SignalP"/>
    </source>
</evidence>
<dbReference type="RefSeq" id="WP_203889294.1">
    <property type="nucleotide sequence ID" value="NZ_BOOH01000010.1"/>
</dbReference>
<dbReference type="EMBL" id="BOOH01000010">
    <property type="protein sequence ID" value="GIH74561.1"/>
    <property type="molecule type" value="Genomic_DNA"/>
</dbReference>
<evidence type="ECO:0000256" key="1">
    <source>
        <dbReference type="SAM" id="MobiDB-lite"/>
    </source>
</evidence>
<evidence type="ECO:0000259" key="3">
    <source>
        <dbReference type="Pfam" id="PF26366"/>
    </source>
</evidence>
<evidence type="ECO:0000313" key="5">
    <source>
        <dbReference type="Proteomes" id="UP000616724"/>
    </source>
</evidence>
<feature type="chain" id="PRO_5039073059" description="DUF8094 domain-containing protein" evidence="2">
    <location>
        <begin position="26"/>
        <end position="356"/>
    </location>
</feature>
<reference evidence="4 5" key="1">
    <citation type="submission" date="2021-01" db="EMBL/GenBank/DDBJ databases">
        <title>Whole genome shotgun sequence of Planobispora longispora NBRC 13918.</title>
        <authorList>
            <person name="Komaki H."/>
            <person name="Tamura T."/>
        </authorList>
    </citation>
    <scope>NUCLEOTIDE SEQUENCE [LARGE SCALE GENOMIC DNA]</scope>
    <source>
        <strain evidence="4 5">NBRC 13918</strain>
    </source>
</reference>
<keyword evidence="5" id="KW-1185">Reference proteome</keyword>
<feature type="domain" description="DUF8094" evidence="3">
    <location>
        <begin position="52"/>
        <end position="352"/>
    </location>
</feature>
<gene>
    <name evidence="4" type="ORF">Plo01_09900</name>
</gene>
<sequence>MRGHGRRGLLALALTMAALTTGVTACTASGETAPGPGRTDGGATVPATPVPPLLTMAEAGKALKEVLAADGVLGSATPRLLADRNNLLKQSRDGHLALLQASFQKAKNTGASPPRHTWGEPRLLVPRLERGPVWFAAVADRRDASGKTHPVMLTLSKQGEDVWQISSLSLLEEPLPEITRDAEGYATALGDDDSTVQISPRLMAPLHATTAEEGSAGFATGLIAEGPHTTAHATEIADKRAEAKANDCRGYESIFAAAGYPVRALRTADGGALIMYSLIRTTTETAEIHPCGLPIGMPEEARGLAPRDDSGEERRAQEELRIVETQQYVSTVPPKSSGKAARVIGYTGGVTKVFVT</sequence>
<feature type="region of interest" description="Disordered" evidence="1">
    <location>
        <begin position="293"/>
        <end position="315"/>
    </location>
</feature>
<dbReference type="Proteomes" id="UP000616724">
    <property type="component" value="Unassembled WGS sequence"/>
</dbReference>
<feature type="signal peptide" evidence="2">
    <location>
        <begin position="1"/>
        <end position="25"/>
    </location>
</feature>
<name>A0A8J3RE53_9ACTN</name>
<dbReference type="InterPro" id="IPR058407">
    <property type="entry name" value="DUF8094"/>
</dbReference>
<protein>
    <recommendedName>
        <fullName evidence="3">DUF8094 domain-containing protein</fullName>
    </recommendedName>
</protein>
<dbReference type="Pfam" id="PF26366">
    <property type="entry name" value="DUF8094"/>
    <property type="match status" value="1"/>
</dbReference>
<keyword evidence="2" id="KW-0732">Signal</keyword>